<dbReference type="Proteomes" id="UP000253509">
    <property type="component" value="Unassembled WGS sequence"/>
</dbReference>
<keyword evidence="2 5" id="KW-0418">Kinase</keyword>
<dbReference type="GO" id="GO:0033786">
    <property type="term" value="F:heptose-1-phosphate adenylyltransferase activity"/>
    <property type="evidence" value="ECO:0007669"/>
    <property type="project" value="TreeGrafter"/>
</dbReference>
<evidence type="ECO:0000259" key="4">
    <source>
        <dbReference type="Pfam" id="PF00294"/>
    </source>
</evidence>
<keyword evidence="1" id="KW-0808">Transferase</keyword>
<name>A0A366IIY5_9MICO</name>
<dbReference type="AlphaFoldDB" id="A0A366IIY5"/>
<dbReference type="GO" id="GO:0033785">
    <property type="term" value="F:heptose 7-phosphate kinase activity"/>
    <property type="evidence" value="ECO:0007669"/>
    <property type="project" value="TreeGrafter"/>
</dbReference>
<sequence length="490" mass="51266">MDHDPRTAPAGSAAELVTPELICELARSSPLITVIGDIILDSWMQGHSTRLAREAPVPVVEQGEETLCPGGAANTAMNLASLGARVRLLGVVGDDESGAAVRGLLADANVDVSHVLVSRELTTTKKTRIVVDEHIMLRLDAVGVHELSESERRDLDARLCTAAVAAAADSDALVIADYGGPVHATELPRALAGVEERPLTIVDAHSPEHWRDLHPTVVTPNVHEVEETLHASFRTERHRVTLAQKFAPALRAATNSSALVITLDKDGAVAVDAADTVHVTRADPVPESQASGAGDTFVAGLALALSTGCPLGVAAEFAQLAANVVVHRQGTSLCSTADLLEIVGPDHRLAEEPEPVSAGGHEGGARGRATRLPVSGNRTVLAFGPADPTADGSILEAARSLGTFLVVALPSPSTGSPALHADPRVDVVTPWSPDVAAVVASVRPDVIALDTAKPDCPRPAEIALRFSHLDIEVVDLRRHLQDHGIVKEAR</sequence>
<organism evidence="5 6">
    <name type="scientific">Brevibacterium celere</name>
    <dbReference type="NCBI Taxonomy" id="225845"/>
    <lineage>
        <taxon>Bacteria</taxon>
        <taxon>Bacillati</taxon>
        <taxon>Actinomycetota</taxon>
        <taxon>Actinomycetes</taxon>
        <taxon>Micrococcales</taxon>
        <taxon>Brevibacteriaceae</taxon>
        <taxon>Brevibacterium</taxon>
    </lineage>
</organism>
<dbReference type="SUPFAM" id="SSF53613">
    <property type="entry name" value="Ribokinase-like"/>
    <property type="match status" value="1"/>
</dbReference>
<dbReference type="EMBL" id="QNSB01000004">
    <property type="protein sequence ID" value="RBP72080.1"/>
    <property type="molecule type" value="Genomic_DNA"/>
</dbReference>
<dbReference type="Pfam" id="PF00294">
    <property type="entry name" value="PfkB"/>
    <property type="match status" value="1"/>
</dbReference>
<dbReference type="PROSITE" id="PS00583">
    <property type="entry name" value="PFKB_KINASES_1"/>
    <property type="match status" value="1"/>
</dbReference>
<dbReference type="PANTHER" id="PTHR46969">
    <property type="entry name" value="BIFUNCTIONAL PROTEIN HLDE"/>
    <property type="match status" value="1"/>
</dbReference>
<proteinExistence type="predicted"/>
<gene>
    <name evidence="5" type="ORF">DFO65_10435</name>
</gene>
<comment type="caution">
    <text evidence="5">The sequence shown here is derived from an EMBL/GenBank/DDBJ whole genome shotgun (WGS) entry which is preliminary data.</text>
</comment>
<accession>A0A366IIY5</accession>
<evidence type="ECO:0000313" key="5">
    <source>
        <dbReference type="EMBL" id="RBP72080.1"/>
    </source>
</evidence>
<evidence type="ECO:0000256" key="1">
    <source>
        <dbReference type="ARBA" id="ARBA00022679"/>
    </source>
</evidence>
<dbReference type="InterPro" id="IPR002173">
    <property type="entry name" value="Carboh/pur_kinase_PfkB_CS"/>
</dbReference>
<protein>
    <submittedName>
        <fullName evidence="5">RfaE bifunctional protein kinase chain/domain</fullName>
    </submittedName>
</protein>
<keyword evidence="6" id="KW-1185">Reference proteome</keyword>
<reference evidence="5 6" key="1">
    <citation type="submission" date="2018-06" db="EMBL/GenBank/DDBJ databases">
        <title>Freshwater and sediment microbial communities from various areas in North America, analyzing microbe dynamics in response to fracking.</title>
        <authorList>
            <person name="Lamendella R."/>
        </authorList>
    </citation>
    <scope>NUCLEOTIDE SEQUENCE [LARGE SCALE GENOMIC DNA]</scope>
    <source>
        <strain evidence="5 6">3b_TX</strain>
    </source>
</reference>
<dbReference type="Gene3D" id="3.40.1190.20">
    <property type="match status" value="1"/>
</dbReference>
<dbReference type="RefSeq" id="WP_113903642.1">
    <property type="nucleotide sequence ID" value="NZ_QNSB01000004.1"/>
</dbReference>
<evidence type="ECO:0000256" key="3">
    <source>
        <dbReference type="SAM" id="MobiDB-lite"/>
    </source>
</evidence>
<evidence type="ECO:0000313" key="6">
    <source>
        <dbReference type="Proteomes" id="UP000253509"/>
    </source>
</evidence>
<dbReference type="GO" id="GO:0005829">
    <property type="term" value="C:cytosol"/>
    <property type="evidence" value="ECO:0007669"/>
    <property type="project" value="TreeGrafter"/>
</dbReference>
<evidence type="ECO:0000256" key="2">
    <source>
        <dbReference type="ARBA" id="ARBA00022777"/>
    </source>
</evidence>
<feature type="region of interest" description="Disordered" evidence="3">
    <location>
        <begin position="351"/>
        <end position="371"/>
    </location>
</feature>
<dbReference type="PANTHER" id="PTHR46969:SF1">
    <property type="entry name" value="BIFUNCTIONAL PROTEIN HLDE"/>
    <property type="match status" value="1"/>
</dbReference>
<dbReference type="InterPro" id="IPR011611">
    <property type="entry name" value="PfkB_dom"/>
</dbReference>
<feature type="domain" description="Carbohydrate kinase PfkB" evidence="4">
    <location>
        <begin position="32"/>
        <end position="335"/>
    </location>
</feature>
<dbReference type="InterPro" id="IPR029056">
    <property type="entry name" value="Ribokinase-like"/>
</dbReference>